<protein>
    <submittedName>
        <fullName evidence="7">Amino acid ABC transporter, permease protein, putative</fullName>
    </submittedName>
</protein>
<dbReference type="PANTHER" id="PTHR23514:SF13">
    <property type="entry name" value="INNER MEMBRANE PROTEIN YBJJ"/>
    <property type="match status" value="1"/>
</dbReference>
<feature type="transmembrane region" description="Helical" evidence="6">
    <location>
        <begin position="75"/>
        <end position="93"/>
    </location>
</feature>
<keyword evidence="3 6" id="KW-1133">Transmembrane helix</keyword>
<evidence type="ECO:0000256" key="3">
    <source>
        <dbReference type="ARBA" id="ARBA00022989"/>
    </source>
</evidence>
<dbReference type="GO" id="GO:0016020">
    <property type="term" value="C:membrane"/>
    <property type="evidence" value="ECO:0007669"/>
    <property type="project" value="UniProtKB-SubCell"/>
</dbReference>
<accession>Q2STU8</accession>
<dbReference type="PANTHER" id="PTHR23514">
    <property type="entry name" value="BYPASS OF STOP CODON PROTEIN 6"/>
    <property type="match status" value="1"/>
</dbReference>
<feature type="transmembrane region" description="Helical" evidence="6">
    <location>
        <begin position="424"/>
        <end position="446"/>
    </location>
</feature>
<dbReference type="EMBL" id="CP000086">
    <property type="protein sequence ID" value="ABC38994.1"/>
    <property type="molecule type" value="Genomic_DNA"/>
</dbReference>
<dbReference type="InterPro" id="IPR051788">
    <property type="entry name" value="MFS_Transporter"/>
</dbReference>
<keyword evidence="4 6" id="KW-0472">Membrane</keyword>
<evidence type="ECO:0000256" key="2">
    <source>
        <dbReference type="ARBA" id="ARBA00022692"/>
    </source>
</evidence>
<feature type="transmembrane region" description="Helical" evidence="6">
    <location>
        <begin position="397"/>
        <end position="418"/>
    </location>
</feature>
<organism evidence="7 8">
    <name type="scientific">Burkholderia thailandensis (strain ATCC 700388 / DSM 13276 / CCUG 48851 / CIP 106301 / E264)</name>
    <dbReference type="NCBI Taxonomy" id="271848"/>
    <lineage>
        <taxon>Bacteria</taxon>
        <taxon>Pseudomonadati</taxon>
        <taxon>Pseudomonadota</taxon>
        <taxon>Betaproteobacteria</taxon>
        <taxon>Burkholderiales</taxon>
        <taxon>Burkholderiaceae</taxon>
        <taxon>Burkholderia</taxon>
        <taxon>pseudomallei group</taxon>
    </lineage>
</organism>
<dbReference type="Gene3D" id="1.20.1250.20">
    <property type="entry name" value="MFS general substrate transporter like domains"/>
    <property type="match status" value="2"/>
</dbReference>
<feature type="transmembrane region" description="Helical" evidence="6">
    <location>
        <begin position="303"/>
        <end position="327"/>
    </location>
</feature>
<feature type="transmembrane region" description="Helical" evidence="6">
    <location>
        <begin position="204"/>
        <end position="223"/>
    </location>
</feature>
<keyword evidence="2 6" id="KW-0812">Transmembrane</keyword>
<feature type="transmembrane region" description="Helical" evidence="6">
    <location>
        <begin position="105"/>
        <end position="128"/>
    </location>
</feature>
<dbReference type="CDD" id="cd17393">
    <property type="entry name" value="MFS_MosC_like"/>
    <property type="match status" value="1"/>
</dbReference>
<sequence length="451" mass="45970">MRPATHRAQPGKRKRDASRSARIGAVFVKRRVSFARRSHPILPSFAQLPVSDQSPDLASPASVHRRLPASTRQRARAATMALFFVAGMMYASWGVHVPTVRDKFALSPALLSFALLAVAIGSIVAMATNARWIARAGSRTACLAGGLAMSACGALILVVPTYPLLLAVLALFGFSMATLDVAMNAEASAVESAFDKPIMSMLHGMFSVGGMAGAAAGGALLSAGMASAVHLALAALASALVLGLACPAVLPNVPHEAAAQGGPRPNRWRSPALWALGAIALVALIAEGAMYDWATVYMRDVVLASPAFSSAAYAAFSGGMAAARFAGDAVRARFGAPQLICASAALACIGMIGALALPYPVVALVGFTLMGLGLANMMPVLFAAAARVEGIHAAEGLAHVAGLAYFGLLFGPVAIGAVTQAANLSVGLSIVAVCAALVAIVAPKVLSRLKV</sequence>
<evidence type="ECO:0000256" key="5">
    <source>
        <dbReference type="SAM" id="MobiDB-lite"/>
    </source>
</evidence>
<feature type="transmembrane region" description="Helical" evidence="6">
    <location>
        <begin position="271"/>
        <end position="291"/>
    </location>
</feature>
<evidence type="ECO:0000256" key="1">
    <source>
        <dbReference type="ARBA" id="ARBA00004141"/>
    </source>
</evidence>
<dbReference type="InterPro" id="IPR036259">
    <property type="entry name" value="MFS_trans_sf"/>
</dbReference>
<gene>
    <name evidence="7" type="ordered locus">BTH_I3157</name>
</gene>
<reference evidence="7 8" key="1">
    <citation type="journal article" date="2005" name="BMC Genomics">
        <title>Bacterial genome adaptation to niches: divergence of the potential virulence genes in three Burkholderia species of different survival strategies.</title>
        <authorList>
            <person name="Kim H.S."/>
            <person name="Schell M.A."/>
            <person name="Yu Y."/>
            <person name="Ulrich R.L."/>
            <person name="Sarria S.H."/>
            <person name="Nierman W.C."/>
            <person name="DeShazer D."/>
        </authorList>
    </citation>
    <scope>NUCLEOTIDE SEQUENCE [LARGE SCALE GENOMIC DNA]</scope>
    <source>
        <strain evidence="8">ATCC 700388 / DSM 13276 / CCUG 48851 / CIP 106301 / E264</strain>
    </source>
</reference>
<feature type="region of interest" description="Disordered" evidence="5">
    <location>
        <begin position="1"/>
        <end position="20"/>
    </location>
</feature>
<dbReference type="AlphaFoldDB" id="Q2STU8"/>
<evidence type="ECO:0000256" key="6">
    <source>
        <dbReference type="SAM" id="Phobius"/>
    </source>
</evidence>
<feature type="transmembrane region" description="Helical" evidence="6">
    <location>
        <begin position="363"/>
        <end position="385"/>
    </location>
</feature>
<keyword evidence="8" id="KW-1185">Reference proteome</keyword>
<feature type="transmembrane region" description="Helical" evidence="6">
    <location>
        <begin position="164"/>
        <end position="183"/>
    </location>
</feature>
<dbReference type="GO" id="GO:0022857">
    <property type="term" value="F:transmembrane transporter activity"/>
    <property type="evidence" value="ECO:0007669"/>
    <property type="project" value="InterPro"/>
</dbReference>
<evidence type="ECO:0000313" key="7">
    <source>
        <dbReference type="EMBL" id="ABC38994.1"/>
    </source>
</evidence>
<feature type="transmembrane region" description="Helical" evidence="6">
    <location>
        <begin position="339"/>
        <end position="357"/>
    </location>
</feature>
<evidence type="ECO:0000313" key="8">
    <source>
        <dbReference type="Proteomes" id="UP000001930"/>
    </source>
</evidence>
<dbReference type="KEGG" id="bte:BTH_I3157"/>
<dbReference type="SUPFAM" id="SSF103473">
    <property type="entry name" value="MFS general substrate transporter"/>
    <property type="match status" value="1"/>
</dbReference>
<dbReference type="Pfam" id="PF07690">
    <property type="entry name" value="MFS_1"/>
    <property type="match status" value="1"/>
</dbReference>
<dbReference type="Proteomes" id="UP000001930">
    <property type="component" value="Chromosome I"/>
</dbReference>
<proteinExistence type="predicted"/>
<comment type="subcellular location">
    <subcellularLocation>
        <location evidence="1">Membrane</location>
        <topology evidence="1">Multi-pass membrane protein</topology>
    </subcellularLocation>
</comment>
<name>Q2STU8_BURTA</name>
<feature type="transmembrane region" description="Helical" evidence="6">
    <location>
        <begin position="229"/>
        <end position="250"/>
    </location>
</feature>
<dbReference type="InterPro" id="IPR011701">
    <property type="entry name" value="MFS"/>
</dbReference>
<dbReference type="HOGENOM" id="CLU_035309_1_0_4"/>
<evidence type="ECO:0000256" key="4">
    <source>
        <dbReference type="ARBA" id="ARBA00023136"/>
    </source>
</evidence>